<keyword evidence="11" id="KW-0560">Oxidoreductase</keyword>
<dbReference type="NCBIfam" id="TIGR00326">
    <property type="entry name" value="eubact_ribD"/>
    <property type="match status" value="1"/>
</dbReference>
<comment type="pathway">
    <text evidence="3">Cofactor biosynthesis; riboflavin biosynthesis; 5-amino-6-(D-ribitylamino)uracil from GTP: step 3/4.</text>
</comment>
<comment type="function">
    <text evidence="1">Converts 2,5-diamino-6-(ribosylamino)-4(3h)-pyrimidinone 5'-phosphate into 5-amino-6-(ribosylamino)-2,4(1h,3h)-pyrimidinedione 5'-phosphate.</text>
</comment>
<dbReference type="Proteomes" id="UP000006431">
    <property type="component" value="Unassembled WGS sequence"/>
</dbReference>
<evidence type="ECO:0000256" key="2">
    <source>
        <dbReference type="ARBA" id="ARBA00004882"/>
    </source>
</evidence>
<evidence type="ECO:0000256" key="3">
    <source>
        <dbReference type="ARBA" id="ARBA00004910"/>
    </source>
</evidence>
<dbReference type="Gene3D" id="3.40.430.10">
    <property type="entry name" value="Dihydrofolate Reductase, subunit A"/>
    <property type="match status" value="1"/>
</dbReference>
<evidence type="ECO:0000256" key="7">
    <source>
        <dbReference type="ARBA" id="ARBA00013173"/>
    </source>
</evidence>
<sequence length="336" mass="37854">MVIDSSFFINLALKEAWKYQGLTYPNPAVGCTIVSPKNELLSVEAHKKSGLPHAEVMALRTAYFKLTNDSKILELTSSSEIHTFLLNNHNNCFRDISLYTTLEPCSHIGKTPSCASLISALGIKKVFVGFNDINEEASGGTEILKKSGVDVQSSILEKKAYDLIAPFNKWKEDKFVFFKWAQRLNGSTDAGTISSIESRINVHKMRNVCDLLVIGGNTVREDRPTLDARLVHGKAPDVLIISRKKEFDKSIALFGVEGREVFIEDNFSLLNNYKNIMIEGSSNMFELTKDIVDYYLCYLAPTIGGKSGFEKVEEKFEILNIDQEDQDIIMWMKREK</sequence>
<evidence type="ECO:0000313" key="11">
    <source>
        <dbReference type="EMBL" id="EHP30704.1"/>
    </source>
</evidence>
<dbReference type="InterPro" id="IPR004794">
    <property type="entry name" value="Eubact_RibD"/>
</dbReference>
<dbReference type="PATRIC" id="fig|929558.5.peg.2171"/>
<dbReference type="SUPFAM" id="SSF53597">
    <property type="entry name" value="Dihydrofolate reductase-like"/>
    <property type="match status" value="1"/>
</dbReference>
<organism evidence="11 12">
    <name type="scientific">Sulfurimonas gotlandica (strain DSM 19862 / JCM 16533 / GD1)</name>
    <dbReference type="NCBI Taxonomy" id="929558"/>
    <lineage>
        <taxon>Bacteria</taxon>
        <taxon>Pseudomonadati</taxon>
        <taxon>Campylobacterota</taxon>
        <taxon>Epsilonproteobacteria</taxon>
        <taxon>Campylobacterales</taxon>
        <taxon>Sulfurimonadaceae</taxon>
        <taxon>Sulfurimonas</taxon>
    </lineage>
</organism>
<gene>
    <name evidence="11" type="primary">ribD</name>
    <name evidence="11" type="ORF">SMGD1_2181</name>
</gene>
<dbReference type="EC" id="3.5.4.26" evidence="6"/>
<dbReference type="eggNOG" id="COG1985">
    <property type="taxonomic scope" value="Bacteria"/>
</dbReference>
<dbReference type="PANTHER" id="PTHR11079">
    <property type="entry name" value="CYTOSINE DEAMINASE FAMILY MEMBER"/>
    <property type="match status" value="1"/>
</dbReference>
<dbReference type="HOGENOM" id="CLU_036590_3_0_7"/>
<keyword evidence="12" id="KW-1185">Reference proteome</keyword>
<dbReference type="InterPro" id="IPR002734">
    <property type="entry name" value="RibDG_C"/>
</dbReference>
<dbReference type="RefSeq" id="WP_008339367.1">
    <property type="nucleotide sequence ID" value="NZ_AFRZ01000001.1"/>
</dbReference>
<dbReference type="STRING" id="929558.SMGD1_2181"/>
<accession>H1FXT4</accession>
<comment type="pathway">
    <text evidence="2">Cofactor biosynthesis; riboflavin biosynthesis; 5-amino-6-(D-ribitylamino)uracil from GTP: step 2/4.</text>
</comment>
<dbReference type="AlphaFoldDB" id="B6BN20"/>
<proteinExistence type="inferred from homology"/>
<name>B6BN20_SULGG</name>
<dbReference type="InterPro" id="IPR002125">
    <property type="entry name" value="CMP_dCMP_dom"/>
</dbReference>
<dbReference type="SUPFAM" id="SSF53927">
    <property type="entry name" value="Cytidine deaminase-like"/>
    <property type="match status" value="1"/>
</dbReference>
<dbReference type="Pfam" id="PF00383">
    <property type="entry name" value="dCMP_cyt_deam_1"/>
    <property type="match status" value="1"/>
</dbReference>
<dbReference type="EMBL" id="AFRZ01000001">
    <property type="protein sequence ID" value="EHP30704.1"/>
    <property type="molecule type" value="Genomic_DNA"/>
</dbReference>
<dbReference type="InterPro" id="IPR024072">
    <property type="entry name" value="DHFR-like_dom_sf"/>
</dbReference>
<dbReference type="Pfam" id="PF01872">
    <property type="entry name" value="RibD_C"/>
    <property type="match status" value="1"/>
</dbReference>
<feature type="domain" description="CMP/dCMP-type deaminase" evidence="10">
    <location>
        <begin position="3"/>
        <end position="141"/>
    </location>
</feature>
<evidence type="ECO:0000256" key="4">
    <source>
        <dbReference type="ARBA" id="ARBA00005259"/>
    </source>
</evidence>
<dbReference type="Gene3D" id="3.40.140.10">
    <property type="entry name" value="Cytidine Deaminase, domain 2"/>
    <property type="match status" value="1"/>
</dbReference>
<comment type="similarity">
    <text evidence="4">In the N-terminal section; belongs to the cytidine and deoxycytidylate deaminase family.</text>
</comment>
<evidence type="ECO:0000256" key="8">
    <source>
        <dbReference type="ARBA" id="ARBA00019930"/>
    </source>
</evidence>
<evidence type="ECO:0000256" key="1">
    <source>
        <dbReference type="ARBA" id="ARBA00002151"/>
    </source>
</evidence>
<dbReference type="InterPro" id="IPR016193">
    <property type="entry name" value="Cytidine_deaminase-like"/>
</dbReference>
<keyword evidence="11" id="KW-0378">Hydrolase</keyword>
<dbReference type="GO" id="GO:0008703">
    <property type="term" value="F:5-amino-6-(5-phosphoribosylamino)uracil reductase activity"/>
    <property type="evidence" value="ECO:0007669"/>
    <property type="project" value="UniProtKB-EC"/>
</dbReference>
<evidence type="ECO:0000256" key="6">
    <source>
        <dbReference type="ARBA" id="ARBA00012766"/>
    </source>
</evidence>
<protein>
    <recommendedName>
        <fullName evidence="8">Riboflavin biosynthesis protein RibD</fullName>
        <ecNumber evidence="7">1.1.1.193</ecNumber>
        <ecNumber evidence="6">3.5.4.26</ecNumber>
    </recommendedName>
</protein>
<accession>B6BN20</accession>
<dbReference type="GO" id="GO:0009231">
    <property type="term" value="P:riboflavin biosynthetic process"/>
    <property type="evidence" value="ECO:0007669"/>
    <property type="project" value="UniProtKB-UniPathway"/>
</dbReference>
<dbReference type="GO" id="GO:0008835">
    <property type="term" value="F:diaminohydroxyphosphoribosylaminopyrimidine deaminase activity"/>
    <property type="evidence" value="ECO:0007669"/>
    <property type="project" value="UniProtKB-EC"/>
</dbReference>
<evidence type="ECO:0000313" key="12">
    <source>
        <dbReference type="Proteomes" id="UP000006431"/>
    </source>
</evidence>
<comment type="caution">
    <text evidence="11">The sequence shown here is derived from an EMBL/GenBank/DDBJ whole genome shotgun (WGS) entry which is preliminary data.</text>
</comment>
<dbReference type="PROSITE" id="PS51747">
    <property type="entry name" value="CYT_DCMP_DEAMINASES_2"/>
    <property type="match status" value="1"/>
</dbReference>
<evidence type="ECO:0000256" key="5">
    <source>
        <dbReference type="ARBA" id="ARBA00007417"/>
    </source>
</evidence>
<dbReference type="OrthoDB" id="9800865at2"/>
<dbReference type="CDD" id="cd01284">
    <property type="entry name" value="Riboflavin_deaminase-reductase"/>
    <property type="match status" value="1"/>
</dbReference>
<keyword evidence="9" id="KW-0511">Multifunctional enzyme</keyword>
<reference evidence="11 12" key="1">
    <citation type="journal article" date="2012" name="Proc. Natl. Acad. Sci. U.S.A.">
        <title>Genome and physiology of a model Epsilonproteobacterium responsible for sulfide detoxification in marine oxygen depletion zones.</title>
        <authorList>
            <person name="Grote J."/>
            <person name="Schott T."/>
            <person name="Bruckner C.G."/>
            <person name="Glockner F.O."/>
            <person name="Jost G."/>
            <person name="Teeling H."/>
            <person name="Labrenz M."/>
            <person name="Jurgens K."/>
        </authorList>
    </citation>
    <scope>NUCLEOTIDE SEQUENCE [LARGE SCALE GENOMIC DNA]</scope>
    <source>
        <strain evidence="11 12">GD1</strain>
    </source>
</reference>
<dbReference type="UniPathway" id="UPA00275">
    <property type="reaction ID" value="UER00401"/>
</dbReference>
<dbReference type="eggNOG" id="COG0117">
    <property type="taxonomic scope" value="Bacteria"/>
</dbReference>
<dbReference type="PANTHER" id="PTHR11079:SF162">
    <property type="entry name" value="RIBOFLAVIN BIOSYNTHESIS PROTEIN PYRD, CHLOROPLASTIC"/>
    <property type="match status" value="1"/>
</dbReference>
<evidence type="ECO:0000259" key="10">
    <source>
        <dbReference type="PROSITE" id="PS51747"/>
    </source>
</evidence>
<dbReference type="EC" id="1.1.1.193" evidence="7"/>
<comment type="similarity">
    <text evidence="5">In the C-terminal section; belongs to the HTP reductase family.</text>
</comment>
<evidence type="ECO:0000256" key="9">
    <source>
        <dbReference type="ARBA" id="ARBA00023268"/>
    </source>
</evidence>